<dbReference type="PROSITE" id="PS00763">
    <property type="entry name" value="GLUTATHIONE_PEROXID_2"/>
    <property type="match status" value="1"/>
</dbReference>
<comment type="similarity">
    <text evidence="1 4">Belongs to the glutathione peroxidase family.</text>
</comment>
<gene>
    <name evidence="5" type="ORF">ORQ98_18060</name>
</gene>
<sequence length="167" mass="18955">MDGIYQIACQTIDGQSVMLADYADKVMLVVNTASQCMFTPQYQQLEQLHQQYQHQGLVVLGFPCNQFRHQEPDSESDIQQFCTTRYGVSFPLFAKINVNGDEAHPLFQLLKQKAPGLLGSQAIKWNFTKFLVSPEAKHIKRYSPQTLPEAIEPDIKKYLAMQNSQAA</sequence>
<keyword evidence="2 4" id="KW-0575">Peroxidase</keyword>
<dbReference type="PANTHER" id="PTHR11592">
    <property type="entry name" value="GLUTATHIONE PEROXIDASE"/>
    <property type="match status" value="1"/>
</dbReference>
<reference evidence="5 6" key="1">
    <citation type="submission" date="2022-11" db="EMBL/GenBank/DDBJ databases">
        <title>Spartinivicinus poritis sp. nov., isolated from scleractinian coral Porites lutea.</title>
        <authorList>
            <person name="Zhang G."/>
            <person name="Cai L."/>
            <person name="Wei Q."/>
        </authorList>
    </citation>
    <scope>NUCLEOTIDE SEQUENCE [LARGE SCALE GENOMIC DNA]</scope>
    <source>
        <strain evidence="5 6">A2-2</strain>
    </source>
</reference>
<dbReference type="PRINTS" id="PR01011">
    <property type="entry name" value="GLUTPROXDASE"/>
</dbReference>
<dbReference type="EMBL" id="JAPMOU010000025">
    <property type="protein sequence ID" value="MDE1463861.1"/>
    <property type="molecule type" value="Genomic_DNA"/>
</dbReference>
<dbReference type="CDD" id="cd00340">
    <property type="entry name" value="GSH_Peroxidase"/>
    <property type="match status" value="1"/>
</dbReference>
<dbReference type="PROSITE" id="PS51355">
    <property type="entry name" value="GLUTATHIONE_PEROXID_3"/>
    <property type="match status" value="1"/>
</dbReference>
<dbReference type="RefSeq" id="WP_274690195.1">
    <property type="nucleotide sequence ID" value="NZ_JAPMOU010000025.1"/>
</dbReference>
<organism evidence="5 6">
    <name type="scientific">Spartinivicinus poritis</name>
    <dbReference type="NCBI Taxonomy" id="2994640"/>
    <lineage>
        <taxon>Bacteria</taxon>
        <taxon>Pseudomonadati</taxon>
        <taxon>Pseudomonadota</taxon>
        <taxon>Gammaproteobacteria</taxon>
        <taxon>Oceanospirillales</taxon>
        <taxon>Zooshikellaceae</taxon>
        <taxon>Spartinivicinus</taxon>
    </lineage>
</organism>
<dbReference type="SUPFAM" id="SSF52833">
    <property type="entry name" value="Thioredoxin-like"/>
    <property type="match status" value="1"/>
</dbReference>
<dbReference type="GO" id="GO:0004601">
    <property type="term" value="F:peroxidase activity"/>
    <property type="evidence" value="ECO:0007669"/>
    <property type="project" value="UniProtKB-KW"/>
</dbReference>
<evidence type="ECO:0000256" key="3">
    <source>
        <dbReference type="ARBA" id="ARBA00023002"/>
    </source>
</evidence>
<keyword evidence="3 4" id="KW-0560">Oxidoreductase</keyword>
<dbReference type="InterPro" id="IPR000889">
    <property type="entry name" value="Glutathione_peroxidase"/>
</dbReference>
<keyword evidence="6" id="KW-1185">Reference proteome</keyword>
<dbReference type="InterPro" id="IPR036249">
    <property type="entry name" value="Thioredoxin-like_sf"/>
</dbReference>
<dbReference type="PANTHER" id="PTHR11592:SF78">
    <property type="entry name" value="GLUTATHIONE PEROXIDASE"/>
    <property type="match status" value="1"/>
</dbReference>
<dbReference type="Gene3D" id="3.40.30.10">
    <property type="entry name" value="Glutaredoxin"/>
    <property type="match status" value="1"/>
</dbReference>
<evidence type="ECO:0000313" key="6">
    <source>
        <dbReference type="Proteomes" id="UP001528823"/>
    </source>
</evidence>
<dbReference type="PIRSF" id="PIRSF000303">
    <property type="entry name" value="Glutathion_perox"/>
    <property type="match status" value="1"/>
</dbReference>
<accession>A0ABT5UCY1</accession>
<dbReference type="InterPro" id="IPR029760">
    <property type="entry name" value="GPX_CS"/>
</dbReference>
<evidence type="ECO:0000256" key="4">
    <source>
        <dbReference type="RuleBase" id="RU000499"/>
    </source>
</evidence>
<comment type="caution">
    <text evidence="5">The sequence shown here is derived from an EMBL/GenBank/DDBJ whole genome shotgun (WGS) entry which is preliminary data.</text>
</comment>
<dbReference type="Proteomes" id="UP001528823">
    <property type="component" value="Unassembled WGS sequence"/>
</dbReference>
<evidence type="ECO:0000256" key="1">
    <source>
        <dbReference type="ARBA" id="ARBA00006926"/>
    </source>
</evidence>
<protein>
    <recommendedName>
        <fullName evidence="4">Glutathione peroxidase</fullName>
    </recommendedName>
</protein>
<name>A0ABT5UCY1_9GAMM</name>
<evidence type="ECO:0000256" key="2">
    <source>
        <dbReference type="ARBA" id="ARBA00022559"/>
    </source>
</evidence>
<evidence type="ECO:0000313" key="5">
    <source>
        <dbReference type="EMBL" id="MDE1463861.1"/>
    </source>
</evidence>
<dbReference type="Pfam" id="PF00255">
    <property type="entry name" value="GSHPx"/>
    <property type="match status" value="1"/>
</dbReference>
<proteinExistence type="inferred from homology"/>